<reference evidence="1 2" key="1">
    <citation type="journal article" date="2018" name="Nat. Ecol. Evol.">
        <title>Pezizomycetes genomes reveal the molecular basis of ectomycorrhizal truffle lifestyle.</title>
        <authorList>
            <person name="Murat C."/>
            <person name="Payen T."/>
            <person name="Noel B."/>
            <person name="Kuo A."/>
            <person name="Morin E."/>
            <person name="Chen J."/>
            <person name="Kohler A."/>
            <person name="Krizsan K."/>
            <person name="Balestrini R."/>
            <person name="Da Silva C."/>
            <person name="Montanini B."/>
            <person name="Hainaut M."/>
            <person name="Levati E."/>
            <person name="Barry K.W."/>
            <person name="Belfiori B."/>
            <person name="Cichocki N."/>
            <person name="Clum A."/>
            <person name="Dockter R.B."/>
            <person name="Fauchery L."/>
            <person name="Guy J."/>
            <person name="Iotti M."/>
            <person name="Le Tacon F."/>
            <person name="Lindquist E.A."/>
            <person name="Lipzen A."/>
            <person name="Malagnac F."/>
            <person name="Mello A."/>
            <person name="Molinier V."/>
            <person name="Miyauchi S."/>
            <person name="Poulain J."/>
            <person name="Riccioni C."/>
            <person name="Rubini A."/>
            <person name="Sitrit Y."/>
            <person name="Splivallo R."/>
            <person name="Traeger S."/>
            <person name="Wang M."/>
            <person name="Zifcakova L."/>
            <person name="Wipf D."/>
            <person name="Zambonelli A."/>
            <person name="Paolocci F."/>
            <person name="Nowrousian M."/>
            <person name="Ottonello S."/>
            <person name="Baldrian P."/>
            <person name="Spatafora J.W."/>
            <person name="Henrissat B."/>
            <person name="Nagy L.G."/>
            <person name="Aury J.M."/>
            <person name="Wincker P."/>
            <person name="Grigoriev I.V."/>
            <person name="Bonfante P."/>
            <person name="Martin F.M."/>
        </authorList>
    </citation>
    <scope>NUCLEOTIDE SEQUENCE [LARGE SCALE GENOMIC DNA]</scope>
    <source>
        <strain evidence="1 2">120613-1</strain>
    </source>
</reference>
<protein>
    <submittedName>
        <fullName evidence="1">Uncharacterized protein</fullName>
    </submittedName>
</protein>
<dbReference type="AlphaFoldDB" id="A0A3N4JBM8"/>
<organism evidence="1 2">
    <name type="scientific">Choiromyces venosus 120613-1</name>
    <dbReference type="NCBI Taxonomy" id="1336337"/>
    <lineage>
        <taxon>Eukaryota</taxon>
        <taxon>Fungi</taxon>
        <taxon>Dikarya</taxon>
        <taxon>Ascomycota</taxon>
        <taxon>Pezizomycotina</taxon>
        <taxon>Pezizomycetes</taxon>
        <taxon>Pezizales</taxon>
        <taxon>Tuberaceae</taxon>
        <taxon>Choiromyces</taxon>
    </lineage>
</organism>
<evidence type="ECO:0000313" key="2">
    <source>
        <dbReference type="Proteomes" id="UP000276215"/>
    </source>
</evidence>
<evidence type="ECO:0000313" key="1">
    <source>
        <dbReference type="EMBL" id="RPA94398.1"/>
    </source>
</evidence>
<proteinExistence type="predicted"/>
<name>A0A3N4JBM8_9PEZI</name>
<sequence>MATTPTLISIPQINLIFSVVMMGRFATPYISVKYVNCSYCRSVKRLYAAVNESNLLTTVPLA</sequence>
<dbReference type="Proteomes" id="UP000276215">
    <property type="component" value="Unassembled WGS sequence"/>
</dbReference>
<accession>A0A3N4JBM8</accession>
<gene>
    <name evidence="1" type="ORF">L873DRAFT_1432763</name>
</gene>
<keyword evidence="2" id="KW-1185">Reference proteome</keyword>
<dbReference type="EMBL" id="ML120437">
    <property type="protein sequence ID" value="RPA94398.1"/>
    <property type="molecule type" value="Genomic_DNA"/>
</dbReference>